<dbReference type="EMBL" id="QZKU01000084">
    <property type="protein sequence ID" value="RJP19828.1"/>
    <property type="molecule type" value="Genomic_DNA"/>
</dbReference>
<dbReference type="PANTHER" id="PTHR13847">
    <property type="entry name" value="SARCOSINE DEHYDROGENASE-RELATED"/>
    <property type="match status" value="1"/>
</dbReference>
<dbReference type="AlphaFoldDB" id="A0A3A4NFW4"/>
<dbReference type="Gene3D" id="3.30.9.10">
    <property type="entry name" value="D-Amino Acid Oxidase, subunit A, domain 2"/>
    <property type="match status" value="1"/>
</dbReference>
<proteinExistence type="predicted"/>
<sequence length="464" mass="51014">MLACKKNKYYVPNFSYGSEAMMKLSRRRFLSLAGAGAGLAAAPGLAALPFPASVEYGDARGESLWMNEAPIPPAPRLEDTIEADVAVIGSGYTGLSCAYYLRKLRPDLSVILLESHKLGSGASSRNSGAVSRSYRGLGMTALTQRGFDRLIQFITEEEIDCDLKQVATLELFPSKRDAQKLAATLPGAKWVPAGELRTSLQSSYYAGALESGDYITIHPGKLVAGHAEAARRVGVKLYEESPVVRIQDGKPARLSTPLGKVIARSVFIATNAYTARLGILRSILLPVHQFTFATGPLTSGQITEKALDRWPLRFERNILPVTTVLTPSGHFFIRIVLGYSSFNSCRWTDINGAKELARRMFEQRYPWISRIQLTEGWHGVTGHTLDGREIARPIFGGNILVSAAYNGLGVMPGHNNGYLAACRLAGYNDEDAHYFSDRIRHYPVPGEFYRSLLFKPFMKVMTPD</sequence>
<comment type="caution">
    <text evidence="2">The sequence shown here is derived from an EMBL/GenBank/DDBJ whole genome shotgun (WGS) entry which is preliminary data.</text>
</comment>
<dbReference type="InterPro" id="IPR036188">
    <property type="entry name" value="FAD/NAD-bd_sf"/>
</dbReference>
<dbReference type="PROSITE" id="PS51318">
    <property type="entry name" value="TAT"/>
    <property type="match status" value="1"/>
</dbReference>
<evidence type="ECO:0000313" key="3">
    <source>
        <dbReference type="Proteomes" id="UP000265882"/>
    </source>
</evidence>
<dbReference type="Pfam" id="PF01266">
    <property type="entry name" value="DAO"/>
    <property type="match status" value="1"/>
</dbReference>
<organism evidence="2 3">
    <name type="scientific">Abyssobacteria bacterium (strain SURF_5)</name>
    <dbReference type="NCBI Taxonomy" id="2093360"/>
    <lineage>
        <taxon>Bacteria</taxon>
        <taxon>Pseudomonadati</taxon>
        <taxon>Candidatus Hydrogenedentota</taxon>
        <taxon>Candidatus Abyssobacteria</taxon>
    </lineage>
</organism>
<accession>A0A3A4NFW4</accession>
<protein>
    <submittedName>
        <fullName evidence="2">FAD-binding oxidoreductase</fullName>
    </submittedName>
</protein>
<dbReference type="InterPro" id="IPR006311">
    <property type="entry name" value="TAT_signal"/>
</dbReference>
<reference evidence="2 3" key="1">
    <citation type="journal article" date="2017" name="ISME J.">
        <title>Energy and carbon metabolisms in a deep terrestrial subsurface fluid microbial community.</title>
        <authorList>
            <person name="Momper L."/>
            <person name="Jungbluth S.P."/>
            <person name="Lee M.D."/>
            <person name="Amend J.P."/>
        </authorList>
    </citation>
    <scope>NUCLEOTIDE SEQUENCE [LARGE SCALE GENOMIC DNA]</scope>
    <source>
        <strain evidence="2">SURF_5</strain>
    </source>
</reference>
<feature type="domain" description="FAD dependent oxidoreductase" evidence="1">
    <location>
        <begin position="84"/>
        <end position="421"/>
    </location>
</feature>
<evidence type="ECO:0000259" key="1">
    <source>
        <dbReference type="Pfam" id="PF01266"/>
    </source>
</evidence>
<dbReference type="PANTHER" id="PTHR13847:SF285">
    <property type="entry name" value="FAD DEPENDENT OXIDOREDUCTASE DOMAIN-CONTAINING PROTEIN"/>
    <property type="match status" value="1"/>
</dbReference>
<dbReference type="Gene3D" id="3.50.50.60">
    <property type="entry name" value="FAD/NAD(P)-binding domain"/>
    <property type="match status" value="1"/>
</dbReference>
<gene>
    <name evidence="2" type="ORF">C4520_12125</name>
</gene>
<dbReference type="SUPFAM" id="SSF51905">
    <property type="entry name" value="FAD/NAD(P)-binding domain"/>
    <property type="match status" value="1"/>
</dbReference>
<evidence type="ECO:0000313" key="2">
    <source>
        <dbReference type="EMBL" id="RJP19828.1"/>
    </source>
</evidence>
<dbReference type="Proteomes" id="UP000265882">
    <property type="component" value="Unassembled WGS sequence"/>
</dbReference>
<dbReference type="InterPro" id="IPR006076">
    <property type="entry name" value="FAD-dep_OxRdtase"/>
</dbReference>
<name>A0A3A4NFW4_ABYX5</name>
<dbReference type="GO" id="GO:0005737">
    <property type="term" value="C:cytoplasm"/>
    <property type="evidence" value="ECO:0007669"/>
    <property type="project" value="TreeGrafter"/>
</dbReference>